<dbReference type="SUPFAM" id="SSF81660">
    <property type="entry name" value="Metal cation-transporting ATPase, ATP-binding domain N"/>
    <property type="match status" value="1"/>
</dbReference>
<dbReference type="PANTHER" id="PTHR45630">
    <property type="entry name" value="CATION-TRANSPORTING ATPASE-RELATED"/>
    <property type="match status" value="1"/>
</dbReference>
<feature type="compositionally biased region" description="Polar residues" evidence="11">
    <location>
        <begin position="980"/>
        <end position="990"/>
    </location>
</feature>
<dbReference type="InterPro" id="IPR001757">
    <property type="entry name" value="P_typ_ATPase"/>
</dbReference>
<name>A0AAD2CYE8_9STRA</name>
<evidence type="ECO:0000256" key="7">
    <source>
        <dbReference type="ARBA" id="ARBA00022842"/>
    </source>
</evidence>
<dbReference type="PROSITE" id="PS00154">
    <property type="entry name" value="ATPASE_E1_E2"/>
    <property type="match status" value="1"/>
</dbReference>
<dbReference type="EMBL" id="CAKOGP040001458">
    <property type="protein sequence ID" value="CAJ1945697.1"/>
    <property type="molecule type" value="Genomic_DNA"/>
</dbReference>
<feature type="domain" description="P-type ATPase A" evidence="13">
    <location>
        <begin position="359"/>
        <end position="452"/>
    </location>
</feature>
<comment type="subcellular location">
    <subcellularLocation>
        <location evidence="1">Membrane</location>
        <topology evidence="1">Multi-pass membrane protein</topology>
    </subcellularLocation>
</comment>
<dbReference type="SUPFAM" id="SSF81653">
    <property type="entry name" value="Calcium ATPase, transduction domain A"/>
    <property type="match status" value="1"/>
</dbReference>
<evidence type="ECO:0000256" key="6">
    <source>
        <dbReference type="ARBA" id="ARBA00022840"/>
    </source>
</evidence>
<evidence type="ECO:0000256" key="12">
    <source>
        <dbReference type="SAM" id="Phobius"/>
    </source>
</evidence>
<comment type="caution">
    <text evidence="14">The sequence shown here is derived from an EMBL/GenBank/DDBJ whole genome shotgun (WGS) entry which is preliminary data.</text>
</comment>
<dbReference type="Pfam" id="PF00122">
    <property type="entry name" value="E1-E2_ATPase"/>
    <property type="match status" value="1"/>
</dbReference>
<dbReference type="InterPro" id="IPR018303">
    <property type="entry name" value="ATPase_P-typ_P_site"/>
</dbReference>
<keyword evidence="5" id="KW-0547">Nucleotide-binding</keyword>
<keyword evidence="3 12" id="KW-0812">Transmembrane</keyword>
<dbReference type="Pfam" id="PF13246">
    <property type="entry name" value="Cation_ATPase"/>
    <property type="match status" value="1"/>
</dbReference>
<dbReference type="PRINTS" id="PR00119">
    <property type="entry name" value="CATATPASE"/>
</dbReference>
<keyword evidence="9 12" id="KW-1133">Transmembrane helix</keyword>
<dbReference type="InterPro" id="IPR044492">
    <property type="entry name" value="P_typ_ATPase_HD_dom"/>
</dbReference>
<dbReference type="SUPFAM" id="SSF56784">
    <property type="entry name" value="HAD-like"/>
    <property type="match status" value="1"/>
</dbReference>
<dbReference type="GO" id="GO:0005524">
    <property type="term" value="F:ATP binding"/>
    <property type="evidence" value="ECO:0007669"/>
    <property type="project" value="UniProtKB-KW"/>
</dbReference>
<organism evidence="14 15">
    <name type="scientific">Cylindrotheca closterium</name>
    <dbReference type="NCBI Taxonomy" id="2856"/>
    <lineage>
        <taxon>Eukaryota</taxon>
        <taxon>Sar</taxon>
        <taxon>Stramenopiles</taxon>
        <taxon>Ochrophyta</taxon>
        <taxon>Bacillariophyta</taxon>
        <taxon>Bacillariophyceae</taxon>
        <taxon>Bacillariophycidae</taxon>
        <taxon>Bacillariales</taxon>
        <taxon>Bacillariaceae</taxon>
        <taxon>Cylindrotheca</taxon>
    </lineage>
</organism>
<proteinExistence type="inferred from homology"/>
<keyword evidence="8" id="KW-1278">Translocase</keyword>
<evidence type="ECO:0000256" key="3">
    <source>
        <dbReference type="ARBA" id="ARBA00022692"/>
    </source>
</evidence>
<evidence type="ECO:0000256" key="2">
    <source>
        <dbReference type="ARBA" id="ARBA00006000"/>
    </source>
</evidence>
<dbReference type="GO" id="GO:0015662">
    <property type="term" value="F:P-type ion transporter activity"/>
    <property type="evidence" value="ECO:0007669"/>
    <property type="project" value="TreeGrafter"/>
</dbReference>
<dbReference type="GO" id="GO:0016887">
    <property type="term" value="F:ATP hydrolysis activity"/>
    <property type="evidence" value="ECO:0007669"/>
    <property type="project" value="InterPro"/>
</dbReference>
<sequence length="1310" mass="145644">MERQDMEGMESMESKSLLQDVGNRREEMSLNIADGYILVPLRERHMFLRLDVWPFLFCYALLVILDFSNDALDGSFTLLYVLPQMFFPLVLLAHVALFLLCQWDIFWRASVGYQRLSMKSGKSSWTHCLVEAPHIDKHHAAHDAGIVQIRRQNNVVACRFQDVIFRCANQETDADITLWDVGRTDENSGHEGSTFHRLRYPAHLPLSFYHQWTGHRSLQNLVQAQQVYGNNVTSIRLPPFLEMLQEQLVAPFFLFQVLCVLLWCLDEYWYYAVFTFFALLMFESTVAYNRLKSLERLRSHTMHGHEKMIYTYRPAFPPGATGWVRIGTSEIVPGDIISCREATARRGRNMAHHQKQYLNRVPADILILSGDVVVDESLLTGESVPQLKTSLEETSTDRNLDLQEHKQSICFGGTNLLVTHEGGDTRFPAAPDGGVIGVVLRTGFETAQGGLLRTMAHTQKSVDGIHTRDTYIFILLLLLCAILSAHMVWEEGWADESRNRFRLILHVIMIITSVVPPELPMELSLAVTNSVTDLMKRCHVYCTEIFRIPIAGQVDVCCFDKTGTLTSDEMQLKGVRLVDNGSFQEVMKTNESLPVEPTFIMAACHTLALGGDESNNVIGDPLEKAIMSTTGYRLVKNNELQREAVSENRASMIQIVQRFNFTSRLKRMSVLARVDSGDTVWALTKGAPEVVKKLLKEGTCPDEYDKVSMYHMGRGQRVLAMAYRHVSLGQDVLTLKDLKRDDVECNLIFAGFLLLDCPIKGDSKSVIQELQSSGHNVKMITGDSLWTAAEVARQVGIVQKRNGSFPQFFQLERCHSNTSNASCKLALGNFRFVSMIPDSLCGTGDIGVSVVASDLDRLKEMVESGDASLCISGDALQDLMSGLVGGDKPNFVSSAVLRGEDKHALFDPAAQAVLKSLVPLVSVFARHAPRQKEAIVAAINLGGFKTLMCGDGTNDMASLRRAHVGISIISAPGVEAKQRSATTKISSARAKQNKERKKKNGTAKLKASNASLQDSLNQLREAQEELNSVELGDASIASPFTSRSVSIKCCKDVLQQGRCTLVTMLQIYKILGINCLVNAMVLSNLFLHGVKQGDRQLTVTGLAVAALFLFVTRGKPLDSISPIRPPASVLCRSALTSIAMQFGIHFWAIRLASQVSLSFVDPYDPSMIPDGPFNPNTLNTSTFLMNLLATVNTFAVNYRGEPFVEPLEKNKMLLRSLQTCYAVLLCCALELFPPLSDLLQLSEYPSVASDDAQEWQKDSRSTDLILSLANRIVSSFGFPAFMCGLMLVDTSSTFAVEKLILRLFEPSSPY</sequence>
<feature type="region of interest" description="Disordered" evidence="11">
    <location>
        <begin position="980"/>
        <end position="1008"/>
    </location>
</feature>
<evidence type="ECO:0000256" key="8">
    <source>
        <dbReference type="ARBA" id="ARBA00022967"/>
    </source>
</evidence>
<feature type="transmembrane region" description="Helical" evidence="12">
    <location>
        <begin position="470"/>
        <end position="489"/>
    </location>
</feature>
<comment type="similarity">
    <text evidence="2">Belongs to the cation transport ATPase (P-type) (TC 3.A.3) family. Type V subfamily.</text>
</comment>
<feature type="transmembrane region" description="Helical" evidence="12">
    <location>
        <begin position="46"/>
        <end position="65"/>
    </location>
</feature>
<dbReference type="Gene3D" id="3.40.1110.10">
    <property type="entry name" value="Calcium-transporting ATPase, cytoplasmic domain N"/>
    <property type="match status" value="1"/>
</dbReference>
<dbReference type="SFLD" id="SFLDF00027">
    <property type="entry name" value="p-type_atpase"/>
    <property type="match status" value="1"/>
</dbReference>
<evidence type="ECO:0000313" key="15">
    <source>
        <dbReference type="Proteomes" id="UP001295423"/>
    </source>
</evidence>
<protein>
    <recommendedName>
        <fullName evidence="13">P-type ATPase A domain-containing protein</fullName>
    </recommendedName>
</protein>
<evidence type="ECO:0000256" key="1">
    <source>
        <dbReference type="ARBA" id="ARBA00004141"/>
    </source>
</evidence>
<feature type="transmembrane region" description="Helical" evidence="12">
    <location>
        <begin position="269"/>
        <end position="288"/>
    </location>
</feature>
<dbReference type="Proteomes" id="UP001295423">
    <property type="component" value="Unassembled WGS sequence"/>
</dbReference>
<keyword evidence="4" id="KW-0479">Metal-binding</keyword>
<keyword evidence="10 12" id="KW-0472">Membrane</keyword>
<reference evidence="14" key="1">
    <citation type="submission" date="2023-08" db="EMBL/GenBank/DDBJ databases">
        <authorList>
            <person name="Audoor S."/>
            <person name="Bilcke G."/>
        </authorList>
    </citation>
    <scope>NUCLEOTIDE SEQUENCE</scope>
</reference>
<dbReference type="Gene3D" id="3.40.50.1000">
    <property type="entry name" value="HAD superfamily/HAD-like"/>
    <property type="match status" value="1"/>
</dbReference>
<evidence type="ECO:0000259" key="13">
    <source>
        <dbReference type="Pfam" id="PF00122"/>
    </source>
</evidence>
<accession>A0AAD2CYE8</accession>
<dbReference type="InterPro" id="IPR023214">
    <property type="entry name" value="HAD_sf"/>
</dbReference>
<dbReference type="NCBIfam" id="TIGR01494">
    <property type="entry name" value="ATPase_P-type"/>
    <property type="match status" value="1"/>
</dbReference>
<feature type="transmembrane region" description="Helical" evidence="12">
    <location>
        <begin position="85"/>
        <end position="107"/>
    </location>
</feature>
<feature type="transmembrane region" description="Helical" evidence="12">
    <location>
        <begin position="244"/>
        <end position="263"/>
    </location>
</feature>
<evidence type="ECO:0000256" key="10">
    <source>
        <dbReference type="ARBA" id="ARBA00023136"/>
    </source>
</evidence>
<dbReference type="PANTHER" id="PTHR45630:SF7">
    <property type="entry name" value="ENDOPLASMIC RETICULUM TRANSMEMBRANE HELIX TRANSLOCASE"/>
    <property type="match status" value="1"/>
</dbReference>
<dbReference type="SUPFAM" id="SSF81665">
    <property type="entry name" value="Calcium ATPase, transmembrane domain M"/>
    <property type="match status" value="1"/>
</dbReference>
<dbReference type="InterPro" id="IPR006544">
    <property type="entry name" value="P-type_TPase_V"/>
</dbReference>
<dbReference type="GO" id="GO:0019829">
    <property type="term" value="F:ATPase-coupled monoatomic cation transmembrane transporter activity"/>
    <property type="evidence" value="ECO:0007669"/>
    <property type="project" value="TreeGrafter"/>
</dbReference>
<dbReference type="GO" id="GO:0006874">
    <property type="term" value="P:intracellular calcium ion homeostasis"/>
    <property type="evidence" value="ECO:0007669"/>
    <property type="project" value="TreeGrafter"/>
</dbReference>
<keyword evidence="6" id="KW-0067">ATP-binding</keyword>
<dbReference type="GO" id="GO:0046872">
    <property type="term" value="F:metal ion binding"/>
    <property type="evidence" value="ECO:0007669"/>
    <property type="project" value="UniProtKB-KW"/>
</dbReference>
<dbReference type="SFLD" id="SFLDG00002">
    <property type="entry name" value="C1.7:_P-type_atpase_like"/>
    <property type="match status" value="1"/>
</dbReference>
<evidence type="ECO:0000256" key="11">
    <source>
        <dbReference type="SAM" id="MobiDB-lite"/>
    </source>
</evidence>
<dbReference type="InterPro" id="IPR023299">
    <property type="entry name" value="ATPase_P-typ_cyto_dom_N"/>
</dbReference>
<gene>
    <name evidence="14" type="ORF">CYCCA115_LOCUS9842</name>
</gene>
<keyword evidence="7" id="KW-0460">Magnesium</keyword>
<dbReference type="InterPro" id="IPR023298">
    <property type="entry name" value="ATPase_P-typ_TM_dom_sf"/>
</dbReference>
<evidence type="ECO:0000256" key="5">
    <source>
        <dbReference type="ARBA" id="ARBA00022741"/>
    </source>
</evidence>
<evidence type="ECO:0000256" key="4">
    <source>
        <dbReference type="ARBA" id="ARBA00022723"/>
    </source>
</evidence>
<dbReference type="NCBIfam" id="TIGR01657">
    <property type="entry name" value="P-ATPase-V"/>
    <property type="match status" value="1"/>
</dbReference>
<dbReference type="InterPro" id="IPR059000">
    <property type="entry name" value="ATPase_P-type_domA"/>
</dbReference>
<keyword evidence="15" id="KW-1185">Reference proteome</keyword>
<evidence type="ECO:0000313" key="14">
    <source>
        <dbReference type="EMBL" id="CAJ1945697.1"/>
    </source>
</evidence>
<dbReference type="InterPro" id="IPR008250">
    <property type="entry name" value="ATPase_P-typ_transduc_dom_A_sf"/>
</dbReference>
<evidence type="ECO:0000256" key="9">
    <source>
        <dbReference type="ARBA" id="ARBA00022989"/>
    </source>
</evidence>
<dbReference type="GO" id="GO:0005789">
    <property type="term" value="C:endoplasmic reticulum membrane"/>
    <property type="evidence" value="ECO:0007669"/>
    <property type="project" value="TreeGrafter"/>
</dbReference>
<dbReference type="Gene3D" id="2.70.150.10">
    <property type="entry name" value="Calcium-transporting ATPase, cytoplasmic transduction domain A"/>
    <property type="match status" value="1"/>
</dbReference>
<dbReference type="InterPro" id="IPR036412">
    <property type="entry name" value="HAD-like_sf"/>
</dbReference>
<dbReference type="SFLD" id="SFLDS00003">
    <property type="entry name" value="Haloacid_Dehalogenase"/>
    <property type="match status" value="1"/>
</dbReference>